<evidence type="ECO:0000256" key="7">
    <source>
        <dbReference type="HAMAP-Rule" id="MF_00503"/>
    </source>
</evidence>
<evidence type="ECO:0000256" key="2">
    <source>
        <dbReference type="ARBA" id="ARBA00022730"/>
    </source>
</evidence>
<keyword evidence="3 7" id="KW-0694">RNA-binding</keyword>
<comment type="similarity">
    <text evidence="1 7">Belongs to the bacterial ribosomal protein bL9 family.</text>
</comment>
<dbReference type="AlphaFoldDB" id="A0A399FVB6"/>
<dbReference type="InterPro" id="IPR009027">
    <property type="entry name" value="Ribosomal_bL9/RNase_H1_N"/>
</dbReference>
<dbReference type="Gene3D" id="3.10.430.100">
    <property type="entry name" value="Ribosomal protein L9, C-terminal domain"/>
    <property type="match status" value="1"/>
</dbReference>
<keyword evidence="2 7" id="KW-0699">rRNA-binding</keyword>
<evidence type="ECO:0000256" key="6">
    <source>
        <dbReference type="ARBA" id="ARBA00035292"/>
    </source>
</evidence>
<dbReference type="SUPFAM" id="SSF55658">
    <property type="entry name" value="L9 N-domain-like"/>
    <property type="match status" value="1"/>
</dbReference>
<dbReference type="Gene3D" id="3.40.5.10">
    <property type="entry name" value="Ribosomal protein L9, N-terminal domain"/>
    <property type="match status" value="1"/>
</dbReference>
<dbReference type="PROSITE" id="PS00651">
    <property type="entry name" value="RIBOSOMAL_L9"/>
    <property type="match status" value="1"/>
</dbReference>
<dbReference type="InterPro" id="IPR020594">
    <property type="entry name" value="Ribosomal_bL9_bac/chp"/>
</dbReference>
<dbReference type="SUPFAM" id="SSF55653">
    <property type="entry name" value="Ribosomal protein L9 C-domain"/>
    <property type="match status" value="1"/>
</dbReference>
<dbReference type="InterPro" id="IPR000244">
    <property type="entry name" value="Ribosomal_bL9"/>
</dbReference>
<dbReference type="GO" id="GO:0006412">
    <property type="term" value="P:translation"/>
    <property type="evidence" value="ECO:0007669"/>
    <property type="project" value="UniProtKB-UniRule"/>
</dbReference>
<dbReference type="HAMAP" id="MF_00503">
    <property type="entry name" value="Ribosomal_bL9"/>
    <property type="match status" value="1"/>
</dbReference>
<evidence type="ECO:0000256" key="8">
    <source>
        <dbReference type="SAM" id="Coils"/>
    </source>
</evidence>
<evidence type="ECO:0000256" key="4">
    <source>
        <dbReference type="ARBA" id="ARBA00022980"/>
    </source>
</evidence>
<evidence type="ECO:0000256" key="3">
    <source>
        <dbReference type="ARBA" id="ARBA00022884"/>
    </source>
</evidence>
<reference evidence="10 11" key="1">
    <citation type="submission" date="2018-08" db="EMBL/GenBank/DDBJ databases">
        <title>Draft genome of candidate division NPL-UPA2 bacterium Unc8 that adapted to ultra-basic serpentinizing groundwater.</title>
        <authorList>
            <person name="Ishii S."/>
            <person name="Suzuki S."/>
            <person name="Nealson K.H."/>
        </authorList>
    </citation>
    <scope>NUCLEOTIDE SEQUENCE [LARGE SCALE GENOMIC DNA]</scope>
    <source>
        <strain evidence="10">Unc8</strain>
    </source>
</reference>
<dbReference type="InterPro" id="IPR020069">
    <property type="entry name" value="Ribosomal_bL9_C"/>
</dbReference>
<comment type="function">
    <text evidence="7">Binds to the 23S rRNA.</text>
</comment>
<dbReference type="NCBIfam" id="TIGR00158">
    <property type="entry name" value="L9"/>
    <property type="match status" value="1"/>
</dbReference>
<dbReference type="Pfam" id="PF03948">
    <property type="entry name" value="Ribosomal_L9_C"/>
    <property type="match status" value="1"/>
</dbReference>
<dbReference type="InterPro" id="IPR036935">
    <property type="entry name" value="Ribosomal_bL9_N_sf"/>
</dbReference>
<dbReference type="PANTHER" id="PTHR21368">
    <property type="entry name" value="50S RIBOSOMAL PROTEIN L9"/>
    <property type="match status" value="1"/>
</dbReference>
<dbReference type="InterPro" id="IPR036791">
    <property type="entry name" value="Ribosomal_bL9_C_sf"/>
</dbReference>
<evidence type="ECO:0000259" key="9">
    <source>
        <dbReference type="PROSITE" id="PS00651"/>
    </source>
</evidence>
<name>A0A399FVB6_UNCN2</name>
<evidence type="ECO:0000256" key="5">
    <source>
        <dbReference type="ARBA" id="ARBA00023274"/>
    </source>
</evidence>
<dbReference type="GO" id="GO:0019843">
    <property type="term" value="F:rRNA binding"/>
    <property type="evidence" value="ECO:0007669"/>
    <property type="project" value="UniProtKB-UniRule"/>
</dbReference>
<dbReference type="Proteomes" id="UP000266287">
    <property type="component" value="Unassembled WGS sequence"/>
</dbReference>
<organism evidence="10 11">
    <name type="scientific">candidate division NPL-UPA2 bacterium Unc8</name>
    <dbReference type="NCBI Taxonomy" id="1980939"/>
    <lineage>
        <taxon>Bacteria</taxon>
    </lineage>
</organism>
<protein>
    <recommendedName>
        <fullName evidence="6 7">Large ribosomal subunit protein bL9</fullName>
    </recommendedName>
</protein>
<dbReference type="Pfam" id="PF01281">
    <property type="entry name" value="Ribosomal_L9_N"/>
    <property type="match status" value="1"/>
</dbReference>
<evidence type="ECO:0000313" key="11">
    <source>
        <dbReference type="Proteomes" id="UP000266287"/>
    </source>
</evidence>
<keyword evidence="8" id="KW-0175">Coiled coil</keyword>
<dbReference type="EMBL" id="NDHY01000007">
    <property type="protein sequence ID" value="RII00104.1"/>
    <property type="molecule type" value="Genomic_DNA"/>
</dbReference>
<dbReference type="GO" id="GO:0003735">
    <property type="term" value="F:structural constituent of ribosome"/>
    <property type="evidence" value="ECO:0007669"/>
    <property type="project" value="InterPro"/>
</dbReference>
<sequence length="147" mass="16273">MKIVLREDRDGIGQAGDVVTVADGFAHNFLLPHGLALKATSKNINLIAEERKQQARQAELEKKKLEEMTHRLEKVSVTIPVKVGEDGKFYGSVTTTDIALALGEEGIELNRKKIVLTEPIKTLGIHHIPVKLHPALSAEIKLWVVKE</sequence>
<proteinExistence type="inferred from homology"/>
<comment type="caution">
    <text evidence="10">The sequence shown here is derived from an EMBL/GenBank/DDBJ whole genome shotgun (WGS) entry which is preliminary data.</text>
</comment>
<accession>A0A399FVB6</accession>
<dbReference type="GO" id="GO:0005840">
    <property type="term" value="C:ribosome"/>
    <property type="evidence" value="ECO:0007669"/>
    <property type="project" value="UniProtKB-KW"/>
</dbReference>
<evidence type="ECO:0000256" key="1">
    <source>
        <dbReference type="ARBA" id="ARBA00010605"/>
    </source>
</evidence>
<evidence type="ECO:0000313" key="10">
    <source>
        <dbReference type="EMBL" id="RII00104.1"/>
    </source>
</evidence>
<feature type="domain" description="Ribosomal protein L9" evidence="9">
    <location>
        <begin position="13"/>
        <end position="40"/>
    </location>
</feature>
<dbReference type="InterPro" id="IPR020070">
    <property type="entry name" value="Ribosomal_bL9_N"/>
</dbReference>
<gene>
    <name evidence="7" type="primary">rplI</name>
    <name evidence="10" type="ORF">B9J77_03730</name>
</gene>
<keyword evidence="5 7" id="KW-0687">Ribonucleoprotein</keyword>
<feature type="coiled-coil region" evidence="8">
    <location>
        <begin position="48"/>
        <end position="75"/>
    </location>
</feature>
<dbReference type="GO" id="GO:1990904">
    <property type="term" value="C:ribonucleoprotein complex"/>
    <property type="evidence" value="ECO:0007669"/>
    <property type="project" value="UniProtKB-KW"/>
</dbReference>
<keyword evidence="4 7" id="KW-0689">Ribosomal protein</keyword>